<dbReference type="eggNOG" id="ENOG502THC4">
    <property type="taxonomic scope" value="Eukaryota"/>
</dbReference>
<dbReference type="Proteomes" id="UP000016933">
    <property type="component" value="Unassembled WGS sequence"/>
</dbReference>
<gene>
    <name evidence="1" type="ORF">DOTSEDRAFT_89025</name>
</gene>
<organism evidence="1 2">
    <name type="scientific">Dothistroma septosporum (strain NZE10 / CBS 128990)</name>
    <name type="common">Red band needle blight fungus</name>
    <name type="synonym">Mycosphaerella pini</name>
    <dbReference type="NCBI Taxonomy" id="675120"/>
    <lineage>
        <taxon>Eukaryota</taxon>
        <taxon>Fungi</taxon>
        <taxon>Dikarya</taxon>
        <taxon>Ascomycota</taxon>
        <taxon>Pezizomycotina</taxon>
        <taxon>Dothideomycetes</taxon>
        <taxon>Dothideomycetidae</taxon>
        <taxon>Mycosphaerellales</taxon>
        <taxon>Mycosphaerellaceae</taxon>
        <taxon>Dothistroma</taxon>
    </lineage>
</organism>
<dbReference type="OrthoDB" id="3609at2759"/>
<protein>
    <submittedName>
        <fullName evidence="1">Uncharacterized protein</fullName>
    </submittedName>
</protein>
<evidence type="ECO:0000313" key="1">
    <source>
        <dbReference type="EMBL" id="EME43054.1"/>
    </source>
</evidence>
<dbReference type="EMBL" id="KB446540">
    <property type="protein sequence ID" value="EME43054.1"/>
    <property type="molecule type" value="Genomic_DNA"/>
</dbReference>
<dbReference type="HOGENOM" id="CLU_1503405_0_0_1"/>
<proteinExistence type="predicted"/>
<reference evidence="1 2" key="2">
    <citation type="journal article" date="2012" name="PLoS Pathog.">
        <title>Diverse lifestyles and strategies of plant pathogenesis encoded in the genomes of eighteen Dothideomycetes fungi.</title>
        <authorList>
            <person name="Ohm R.A."/>
            <person name="Feau N."/>
            <person name="Henrissat B."/>
            <person name="Schoch C.L."/>
            <person name="Horwitz B.A."/>
            <person name="Barry K.W."/>
            <person name="Condon B.J."/>
            <person name="Copeland A.C."/>
            <person name="Dhillon B."/>
            <person name="Glaser F."/>
            <person name="Hesse C.N."/>
            <person name="Kosti I."/>
            <person name="LaButti K."/>
            <person name="Lindquist E.A."/>
            <person name="Lucas S."/>
            <person name="Salamov A.A."/>
            <person name="Bradshaw R.E."/>
            <person name="Ciuffetti L."/>
            <person name="Hamelin R.C."/>
            <person name="Kema G.H.J."/>
            <person name="Lawrence C."/>
            <person name="Scott J.A."/>
            <person name="Spatafora J.W."/>
            <person name="Turgeon B.G."/>
            <person name="de Wit P.J.G.M."/>
            <person name="Zhong S."/>
            <person name="Goodwin S.B."/>
            <person name="Grigoriev I.V."/>
        </authorList>
    </citation>
    <scope>NUCLEOTIDE SEQUENCE [LARGE SCALE GENOMIC DNA]</scope>
    <source>
        <strain evidence="2">NZE10 / CBS 128990</strain>
    </source>
</reference>
<sequence>MWAEALDLMRPGAQRIYWVRSLEHPQYGRLHVDAYHNFISLLEKISGQQQRSVVRHVQMESRTPNDSFPVTAAPFVGTDIYLNTTDGGDKGAWPLWLDMSRHVDGYQGAPVDHFSSRFIESYIVYVSRGSPEKHDTFHNTNRFAKHFVPLKCVKNRWAEYGRYVFGGSRKWGSTSTARM</sequence>
<accession>M2Y434</accession>
<evidence type="ECO:0000313" key="2">
    <source>
        <dbReference type="Proteomes" id="UP000016933"/>
    </source>
</evidence>
<reference evidence="2" key="1">
    <citation type="journal article" date="2012" name="PLoS Genet.">
        <title>The genomes of the fungal plant pathogens Cladosporium fulvum and Dothistroma septosporum reveal adaptation to different hosts and lifestyles but also signatures of common ancestry.</title>
        <authorList>
            <person name="de Wit P.J.G.M."/>
            <person name="van der Burgt A."/>
            <person name="Oekmen B."/>
            <person name="Stergiopoulos I."/>
            <person name="Abd-Elsalam K.A."/>
            <person name="Aerts A.L."/>
            <person name="Bahkali A.H."/>
            <person name="Beenen H.G."/>
            <person name="Chettri P."/>
            <person name="Cox M.P."/>
            <person name="Datema E."/>
            <person name="de Vries R.P."/>
            <person name="Dhillon B."/>
            <person name="Ganley A.R."/>
            <person name="Griffiths S.A."/>
            <person name="Guo Y."/>
            <person name="Hamelin R.C."/>
            <person name="Henrissat B."/>
            <person name="Kabir M.S."/>
            <person name="Jashni M.K."/>
            <person name="Kema G."/>
            <person name="Klaubauf S."/>
            <person name="Lapidus A."/>
            <person name="Levasseur A."/>
            <person name="Lindquist E."/>
            <person name="Mehrabi R."/>
            <person name="Ohm R.A."/>
            <person name="Owen T.J."/>
            <person name="Salamov A."/>
            <person name="Schwelm A."/>
            <person name="Schijlen E."/>
            <person name="Sun H."/>
            <person name="van den Burg H.A."/>
            <person name="van Ham R.C.H.J."/>
            <person name="Zhang S."/>
            <person name="Goodwin S.B."/>
            <person name="Grigoriev I.V."/>
            <person name="Collemare J."/>
            <person name="Bradshaw R.E."/>
        </authorList>
    </citation>
    <scope>NUCLEOTIDE SEQUENCE [LARGE SCALE GENOMIC DNA]</scope>
    <source>
        <strain evidence="2">NZE10 / CBS 128990</strain>
    </source>
</reference>
<dbReference type="AlphaFoldDB" id="M2Y434"/>
<name>M2Y434_DOTSN</name>
<keyword evidence="2" id="KW-1185">Reference proteome</keyword>